<evidence type="ECO:0000256" key="1">
    <source>
        <dbReference type="ARBA" id="ARBA00008894"/>
    </source>
</evidence>
<feature type="domain" description="Disease resistance protein winged helix" evidence="11">
    <location>
        <begin position="709"/>
        <end position="778"/>
    </location>
</feature>
<dbReference type="EMBL" id="CM029042">
    <property type="protein sequence ID" value="KAG2621343.1"/>
    <property type="molecule type" value="Genomic_DNA"/>
</dbReference>
<dbReference type="InterPro" id="IPR044974">
    <property type="entry name" value="Disease_R_plants"/>
</dbReference>
<dbReference type="Pfam" id="PF23598">
    <property type="entry name" value="LRR_14"/>
    <property type="match status" value="1"/>
</dbReference>
<evidence type="ECO:0000259" key="10">
    <source>
        <dbReference type="Pfam" id="PF18052"/>
    </source>
</evidence>
<evidence type="ECO:0000313" key="15">
    <source>
        <dbReference type="Proteomes" id="UP000823388"/>
    </source>
</evidence>
<evidence type="ECO:0000259" key="11">
    <source>
        <dbReference type="Pfam" id="PF23559"/>
    </source>
</evidence>
<dbReference type="EMBL" id="CM029042">
    <property type="protein sequence ID" value="KAG2621347.1"/>
    <property type="molecule type" value="Genomic_DNA"/>
</dbReference>
<feature type="coiled-coil region" evidence="7">
    <location>
        <begin position="115"/>
        <end position="142"/>
    </location>
</feature>
<dbReference type="AlphaFoldDB" id="A0A8T0UG79"/>
<evidence type="ECO:0000256" key="5">
    <source>
        <dbReference type="ARBA" id="ARBA00022821"/>
    </source>
</evidence>
<dbReference type="InterPro" id="IPR002182">
    <property type="entry name" value="NB-ARC"/>
</dbReference>
<sequence length="1194" mass="135925">MADLAIGISKTVVEKLVNKVRSAVKEEAEKWQILQRDIVFIKDEFEMMQSFLNTTGRERMKNQVARTWVRQVRDLSYDTEDCIEFVLHLDTKRATFFWQFFRLLKPKVVPAALPLDQAVAEIKQLKAQAEDVNQRNIRYSLTGSSGDQQMLPAPAASKRTLDIFIKPRDGFDNQAGTLDLARLIKREGKELQVIAVCGTGGDLGTTSIIKKAYDEPEICGMFPCRAWVKLMHPFSPHEFIRSLLVEFSTNSYKTQEPNTEGLKIQEPNTQGPKTQEPKTQEPKTKDPKTQEEPNTQEQKTQEPNIQEQGVLELEVQEQEQEQGVNTGSLQQVLEVMKATQESMLAEFMGRIKEKPYLIVLEGLSTIVEWNAIKTFLLDMKNESRVVVSTQQVEMASLCAGQPYHVWLLREFSTEHSVYAFSNSKDLPKKPLVNEATTLDKCLSDEDTESSDHWLKVQTHSVVSVCGVAGAGKSFLAQVLHTHYSPRAHGWHHGSYVVNVPHPFDITDFCESLYLEIFSTPPKEGEDIFRMCWKHLEQKPCLVFIDGLRSKEDWDLIEANLIPAVPLLSFPFGGCTIVITREESVARHCATSPDAVCRVKGLEADAARHLFQDTFKPDGISKGDSNMMAEADLIIDKCGRLPKLIVALAEYLAEVPNVIREARRLNANFMYALKTTRKGLDSFRDVFTWMYSRFQACHQLLRKCIFYLSLFTQSSIIRQNRLVRRWIAEGYSEGTDSNSMVEYTEKLIHELITIGMMETHTKAGDMRMTSCQINSLFLDYFISREMEENIFLPLEVSVLVQDSTMNTQRAGQHLAIGSSWKRDKFVFESLDFSRLRSLTVSREWKPFFISDRMRVLRVLDLEDTSITDDDVEEIVKKLPRLKFLSLRRCTKVSCLPDLLGNLRQLQSLDIKHTSVTKLPKSIIKLQKLQYINAGTKVAALTDDEPSTPRRIIRHGHVVACDGVMVPGGIGALVAMHTLGVINVNTRGGWATLKELKNLTQLHKLGVSGISRSNFKGLFSAIVGHNHLESLSLQLHMDKDLDWLAKLTPPGNLQRLKIHVHVEKYAHWSCLQALGQVRRLQTLSFRFKTEQDVELQFSDMMDSGTWYAPNQFCELKVLEIACSSNLHVKFAENEMTELELLKVHCLEGSSLKFSGIERPAKLKYVWLKGSFDDTVKAELRQKVKQHQNKHLDLKLE</sequence>
<feature type="compositionally biased region" description="Polar residues" evidence="8">
    <location>
        <begin position="292"/>
        <end position="304"/>
    </location>
</feature>
<evidence type="ECO:0000256" key="2">
    <source>
        <dbReference type="ARBA" id="ARBA00022614"/>
    </source>
</evidence>
<dbReference type="SUPFAM" id="SSF52540">
    <property type="entry name" value="P-loop containing nucleoside triphosphate hydrolases"/>
    <property type="match status" value="1"/>
</dbReference>
<evidence type="ECO:0000256" key="3">
    <source>
        <dbReference type="ARBA" id="ARBA00022737"/>
    </source>
</evidence>
<dbReference type="Pfam" id="PF00931">
    <property type="entry name" value="NB-ARC"/>
    <property type="match status" value="1"/>
</dbReference>
<dbReference type="InterPro" id="IPR055414">
    <property type="entry name" value="LRR_R13L4/SHOC2-like"/>
</dbReference>
<dbReference type="SUPFAM" id="SSF52047">
    <property type="entry name" value="RNI-like"/>
    <property type="match status" value="1"/>
</dbReference>
<comment type="caution">
    <text evidence="14">The sequence shown here is derived from an EMBL/GenBank/DDBJ whole genome shotgun (WGS) entry which is preliminary data.</text>
</comment>
<dbReference type="PRINTS" id="PR00364">
    <property type="entry name" value="DISEASERSIST"/>
</dbReference>
<evidence type="ECO:0000256" key="4">
    <source>
        <dbReference type="ARBA" id="ARBA00022741"/>
    </source>
</evidence>
<dbReference type="Pfam" id="PF18052">
    <property type="entry name" value="Rx_N"/>
    <property type="match status" value="1"/>
</dbReference>
<keyword evidence="2" id="KW-0433">Leucine-rich repeat</keyword>
<feature type="domain" description="NB-ARC" evidence="9">
    <location>
        <begin position="456"/>
        <end position="612"/>
    </location>
</feature>
<organism evidence="14 15">
    <name type="scientific">Panicum virgatum</name>
    <name type="common">Blackwell switchgrass</name>
    <dbReference type="NCBI Taxonomy" id="38727"/>
    <lineage>
        <taxon>Eukaryota</taxon>
        <taxon>Viridiplantae</taxon>
        <taxon>Streptophyta</taxon>
        <taxon>Embryophyta</taxon>
        <taxon>Tracheophyta</taxon>
        <taxon>Spermatophyta</taxon>
        <taxon>Magnoliopsida</taxon>
        <taxon>Liliopsida</taxon>
        <taxon>Poales</taxon>
        <taxon>Poaceae</taxon>
        <taxon>PACMAD clade</taxon>
        <taxon>Panicoideae</taxon>
        <taxon>Panicodae</taxon>
        <taxon>Paniceae</taxon>
        <taxon>Panicinae</taxon>
        <taxon>Panicum</taxon>
        <taxon>Panicum sect. Hiantes</taxon>
    </lineage>
</organism>
<dbReference type="GO" id="GO:0043531">
    <property type="term" value="F:ADP binding"/>
    <property type="evidence" value="ECO:0007669"/>
    <property type="project" value="InterPro"/>
</dbReference>
<dbReference type="InterPro" id="IPR058922">
    <property type="entry name" value="WHD_DRP"/>
</dbReference>
<dbReference type="GO" id="GO:0098542">
    <property type="term" value="P:defense response to other organism"/>
    <property type="evidence" value="ECO:0007669"/>
    <property type="project" value="TreeGrafter"/>
</dbReference>
<dbReference type="InterPro" id="IPR027417">
    <property type="entry name" value="P-loop_NTPase"/>
</dbReference>
<evidence type="ECO:0000259" key="12">
    <source>
        <dbReference type="Pfam" id="PF23598"/>
    </source>
</evidence>
<dbReference type="Gene3D" id="3.40.50.300">
    <property type="entry name" value="P-loop containing nucleotide triphosphate hydrolases"/>
    <property type="match status" value="2"/>
</dbReference>
<keyword evidence="5" id="KW-0611">Plant defense</keyword>
<evidence type="ECO:0000313" key="13">
    <source>
        <dbReference type="EMBL" id="KAG2621343.1"/>
    </source>
</evidence>
<dbReference type="InterPro" id="IPR038005">
    <property type="entry name" value="RX-like_CC"/>
</dbReference>
<keyword evidence="3" id="KW-0677">Repeat</keyword>
<dbReference type="Gene3D" id="1.20.5.4130">
    <property type="match status" value="1"/>
</dbReference>
<dbReference type="InterPro" id="IPR032675">
    <property type="entry name" value="LRR_dom_sf"/>
</dbReference>
<evidence type="ECO:0000256" key="8">
    <source>
        <dbReference type="SAM" id="MobiDB-lite"/>
    </source>
</evidence>
<evidence type="ECO:0000313" key="14">
    <source>
        <dbReference type="EMBL" id="KAG2621347.1"/>
    </source>
</evidence>
<evidence type="ECO:0000256" key="6">
    <source>
        <dbReference type="ARBA" id="ARBA00023054"/>
    </source>
</evidence>
<gene>
    <name evidence="13" type="ORF">PVAP13_3NG248582</name>
    <name evidence="14" type="ORF">PVAP13_3NG248835</name>
</gene>
<dbReference type="PANTHER" id="PTHR23155">
    <property type="entry name" value="DISEASE RESISTANCE PROTEIN RP"/>
    <property type="match status" value="1"/>
</dbReference>
<dbReference type="Proteomes" id="UP000823388">
    <property type="component" value="Chromosome 3N"/>
</dbReference>
<name>A0A8T0UG79_PANVG</name>
<accession>A0A8T0UG79</accession>
<evidence type="ECO:0000256" key="7">
    <source>
        <dbReference type="SAM" id="Coils"/>
    </source>
</evidence>
<feature type="region of interest" description="Disordered" evidence="8">
    <location>
        <begin position="254"/>
        <end position="304"/>
    </location>
</feature>
<feature type="domain" description="Disease resistance R13L4/SHOC-2-like LRR" evidence="12">
    <location>
        <begin position="834"/>
        <end position="1187"/>
    </location>
</feature>
<protein>
    <submittedName>
        <fullName evidence="14">Uncharacterized protein</fullName>
    </submittedName>
</protein>
<feature type="compositionally biased region" description="Basic and acidic residues" evidence="8">
    <location>
        <begin position="275"/>
        <end position="291"/>
    </location>
</feature>
<feature type="domain" description="Disease resistance N-terminal" evidence="10">
    <location>
        <begin position="12"/>
        <end position="92"/>
    </location>
</feature>
<dbReference type="InterPro" id="IPR041118">
    <property type="entry name" value="Rx_N"/>
</dbReference>
<keyword evidence="6 7" id="KW-0175">Coiled coil</keyword>
<evidence type="ECO:0000259" key="9">
    <source>
        <dbReference type="Pfam" id="PF00931"/>
    </source>
</evidence>
<keyword evidence="15" id="KW-1185">Reference proteome</keyword>
<keyword evidence="4" id="KW-0547">Nucleotide-binding</keyword>
<dbReference type="CDD" id="cd14798">
    <property type="entry name" value="RX-CC_like"/>
    <property type="match status" value="1"/>
</dbReference>
<proteinExistence type="inferred from homology"/>
<dbReference type="Pfam" id="PF23559">
    <property type="entry name" value="WHD_DRP"/>
    <property type="match status" value="1"/>
</dbReference>
<dbReference type="Gene3D" id="3.80.10.10">
    <property type="entry name" value="Ribonuclease Inhibitor"/>
    <property type="match status" value="1"/>
</dbReference>
<reference evidence="14 15" key="1">
    <citation type="submission" date="2020-05" db="EMBL/GenBank/DDBJ databases">
        <title>WGS assembly of Panicum virgatum.</title>
        <authorList>
            <person name="Lovell J.T."/>
            <person name="Jenkins J."/>
            <person name="Shu S."/>
            <person name="Juenger T.E."/>
            <person name="Schmutz J."/>
        </authorList>
    </citation>
    <scope>NUCLEOTIDE SEQUENCE</scope>
    <source>
        <strain evidence="14">AP13</strain>
        <strain evidence="15">cv. AP13</strain>
    </source>
</reference>
<comment type="similarity">
    <text evidence="1">Belongs to the disease resistance NB-LRR family.</text>
</comment>
<dbReference type="PANTHER" id="PTHR23155:SF1135">
    <property type="entry name" value="OS08G0246300 PROTEIN"/>
    <property type="match status" value="1"/>
</dbReference>